<dbReference type="Gene3D" id="3.80.10.10">
    <property type="entry name" value="Ribonuclease Inhibitor"/>
    <property type="match status" value="1"/>
</dbReference>
<gene>
    <name evidence="3" type="ORF">SAMN04487759_1302</name>
</gene>
<dbReference type="SUPFAM" id="SSF52058">
    <property type="entry name" value="L domain-like"/>
    <property type="match status" value="1"/>
</dbReference>
<evidence type="ECO:0000313" key="3">
    <source>
        <dbReference type="EMBL" id="SDW64410.1"/>
    </source>
</evidence>
<dbReference type="InterPro" id="IPR014044">
    <property type="entry name" value="CAP_dom"/>
</dbReference>
<sequence>MKKYVISILFVFSMIIGGMYCHVDEVHALRKSDVDNPSANNIMVKIPGMFEKPDVEEVLDLINSYRNEACKQGYIKPGTNVRLTMNDYKPIKWSTNLEWIAQTRAAEAAVCQSHERPNGERWFTVEHNSTSSCRETLAWNYSGLINGIKQWYGEKDDWVKQNTDAVTGHYESMIDPNVSSIGVGAFASKSDNWTCVAGEYSNEDDEDSSCYGVYGNEEQLMEVPASSLHLSVSGPSSLNVNETKNYHLNSYVSLKSTWGEFVDTPLVSNCVKWESSNTSVADIDQNGKLTPHRKGTTIIKAYANDGKYCSKKITVKSPRIGTLFAQGGVQYRITKNNEVSFHKLLSSPSSIVINNQVNYYNELYKVTTIDNNACLNKKTLKKLKLSNNIRSIGSRAFKNCVKLSGVTISKNVRRINKEAFYNCKKMVSLKILSKYLNKKNVGANAFKKTKIKKVKVPKKKKKAYKALLRSRGVSRKAKYK</sequence>
<evidence type="ECO:0000259" key="2">
    <source>
        <dbReference type="Pfam" id="PF02368"/>
    </source>
</evidence>
<dbReference type="Proteomes" id="UP000182429">
    <property type="component" value="Unassembled WGS sequence"/>
</dbReference>
<proteinExistence type="predicted"/>
<reference evidence="3 4" key="1">
    <citation type="submission" date="2016-10" db="EMBL/GenBank/DDBJ databases">
        <authorList>
            <person name="de Groot N.N."/>
        </authorList>
    </citation>
    <scope>NUCLEOTIDE SEQUENCE [LARGE SCALE GENOMIC DNA]</scope>
    <source>
        <strain evidence="3 4">S3b</strain>
    </source>
</reference>
<accession>A0A1H2V807</accession>
<dbReference type="Gene3D" id="3.40.33.10">
    <property type="entry name" value="CAP"/>
    <property type="match status" value="1"/>
</dbReference>
<dbReference type="Pfam" id="PF02368">
    <property type="entry name" value="Big_2"/>
    <property type="match status" value="1"/>
</dbReference>
<evidence type="ECO:0000313" key="4">
    <source>
        <dbReference type="Proteomes" id="UP000182429"/>
    </source>
</evidence>
<feature type="domain" description="SCP" evidence="1">
    <location>
        <begin position="59"/>
        <end position="196"/>
    </location>
</feature>
<name>A0A1H2V807_9FIRM</name>
<dbReference type="InterPro" id="IPR026906">
    <property type="entry name" value="LRR_5"/>
</dbReference>
<dbReference type="AlphaFoldDB" id="A0A1H2V807"/>
<protein>
    <submittedName>
        <fullName evidence="3">Ig-like domain (Group 2)</fullName>
    </submittedName>
</protein>
<organism evidence="3 4">
    <name type="scientific">Kandleria vitulina</name>
    <dbReference type="NCBI Taxonomy" id="1630"/>
    <lineage>
        <taxon>Bacteria</taxon>
        <taxon>Bacillati</taxon>
        <taxon>Bacillota</taxon>
        <taxon>Erysipelotrichia</taxon>
        <taxon>Erysipelotrichales</taxon>
        <taxon>Coprobacillaceae</taxon>
        <taxon>Kandleria</taxon>
    </lineage>
</organism>
<feature type="domain" description="BIG2" evidence="2">
    <location>
        <begin position="270"/>
        <end position="307"/>
    </location>
</feature>
<evidence type="ECO:0000259" key="1">
    <source>
        <dbReference type="Pfam" id="PF00188"/>
    </source>
</evidence>
<dbReference type="InterPro" id="IPR003343">
    <property type="entry name" value="Big_2"/>
</dbReference>
<dbReference type="Pfam" id="PF00188">
    <property type="entry name" value="CAP"/>
    <property type="match status" value="1"/>
</dbReference>
<dbReference type="EMBL" id="FNNF01000030">
    <property type="protein sequence ID" value="SDW64410.1"/>
    <property type="molecule type" value="Genomic_DNA"/>
</dbReference>
<dbReference type="SUPFAM" id="SSF55797">
    <property type="entry name" value="PR-1-like"/>
    <property type="match status" value="1"/>
</dbReference>
<dbReference type="InterPro" id="IPR008964">
    <property type="entry name" value="Invasin/intimin_cell_adhesion"/>
</dbReference>
<dbReference type="eggNOG" id="COG3210">
    <property type="taxonomic scope" value="Bacteria"/>
</dbReference>
<dbReference type="Pfam" id="PF13306">
    <property type="entry name" value="LRR_5"/>
    <property type="match status" value="1"/>
</dbReference>
<dbReference type="OrthoDB" id="9783944at2"/>
<dbReference type="InterPro" id="IPR032675">
    <property type="entry name" value="LRR_dom_sf"/>
</dbReference>
<dbReference type="SUPFAM" id="SSF49373">
    <property type="entry name" value="Invasin/intimin cell-adhesion fragments"/>
    <property type="match status" value="1"/>
</dbReference>
<dbReference type="Gene3D" id="2.60.40.1080">
    <property type="match status" value="1"/>
</dbReference>
<dbReference type="InterPro" id="IPR035940">
    <property type="entry name" value="CAP_sf"/>
</dbReference>